<evidence type="ECO:0000259" key="4">
    <source>
        <dbReference type="Pfam" id="PF13966"/>
    </source>
</evidence>
<protein>
    <recommendedName>
        <fullName evidence="7">Reverse transcriptase zinc-binding domain-containing protein</fullName>
    </recommendedName>
</protein>
<evidence type="ECO:0000313" key="6">
    <source>
        <dbReference type="Proteomes" id="UP000595140"/>
    </source>
</evidence>
<dbReference type="Pfam" id="PF13966">
    <property type="entry name" value="zf-RVT"/>
    <property type="match status" value="1"/>
</dbReference>
<feature type="region of interest" description="Disordered" evidence="1">
    <location>
        <begin position="410"/>
        <end position="493"/>
    </location>
</feature>
<dbReference type="InterPro" id="IPR005135">
    <property type="entry name" value="Endo/exonuclease/phosphatase"/>
</dbReference>
<feature type="domain" description="Endonuclease/exonuclease/phosphatase" evidence="3">
    <location>
        <begin position="529"/>
        <end position="644"/>
    </location>
</feature>
<keyword evidence="2" id="KW-0812">Transmembrane</keyword>
<feature type="compositionally biased region" description="Basic and acidic residues" evidence="1">
    <location>
        <begin position="176"/>
        <end position="205"/>
    </location>
</feature>
<dbReference type="Gene3D" id="3.60.10.10">
    <property type="entry name" value="Endonuclease/exonuclease/phosphatase"/>
    <property type="match status" value="1"/>
</dbReference>
<reference evidence="5 6" key="1">
    <citation type="submission" date="2018-04" db="EMBL/GenBank/DDBJ databases">
        <authorList>
            <person name="Vogel A."/>
        </authorList>
    </citation>
    <scope>NUCLEOTIDE SEQUENCE [LARGE SCALE GENOMIC DNA]</scope>
</reference>
<dbReference type="GO" id="GO:0003824">
    <property type="term" value="F:catalytic activity"/>
    <property type="evidence" value="ECO:0007669"/>
    <property type="project" value="InterPro"/>
</dbReference>
<keyword evidence="6" id="KW-1185">Reference proteome</keyword>
<dbReference type="Pfam" id="PF03372">
    <property type="entry name" value="Exo_endo_phos"/>
    <property type="match status" value="1"/>
</dbReference>
<dbReference type="SUPFAM" id="SSF56219">
    <property type="entry name" value="DNase I-like"/>
    <property type="match status" value="1"/>
</dbReference>
<feature type="transmembrane region" description="Helical" evidence="2">
    <location>
        <begin position="1277"/>
        <end position="1304"/>
    </location>
</feature>
<evidence type="ECO:0008006" key="7">
    <source>
        <dbReference type="Google" id="ProtNLM"/>
    </source>
</evidence>
<feature type="compositionally biased region" description="Polar residues" evidence="1">
    <location>
        <begin position="410"/>
        <end position="419"/>
    </location>
</feature>
<feature type="region of interest" description="Disordered" evidence="1">
    <location>
        <begin position="21"/>
        <end position="41"/>
    </location>
</feature>
<evidence type="ECO:0000256" key="2">
    <source>
        <dbReference type="SAM" id="Phobius"/>
    </source>
</evidence>
<proteinExistence type="predicted"/>
<organism evidence="5 6">
    <name type="scientific">Cuscuta campestris</name>
    <dbReference type="NCBI Taxonomy" id="132261"/>
    <lineage>
        <taxon>Eukaryota</taxon>
        <taxon>Viridiplantae</taxon>
        <taxon>Streptophyta</taxon>
        <taxon>Embryophyta</taxon>
        <taxon>Tracheophyta</taxon>
        <taxon>Spermatophyta</taxon>
        <taxon>Magnoliopsida</taxon>
        <taxon>eudicotyledons</taxon>
        <taxon>Gunneridae</taxon>
        <taxon>Pentapetalae</taxon>
        <taxon>asterids</taxon>
        <taxon>lamiids</taxon>
        <taxon>Solanales</taxon>
        <taxon>Convolvulaceae</taxon>
        <taxon>Cuscuteae</taxon>
        <taxon>Cuscuta</taxon>
        <taxon>Cuscuta subgen. Grammica</taxon>
        <taxon>Cuscuta sect. Cleistogrammica</taxon>
    </lineage>
</organism>
<accession>A0A484KTJ4</accession>
<dbReference type="InterPro" id="IPR036691">
    <property type="entry name" value="Endo/exonu/phosph_ase_sf"/>
</dbReference>
<feature type="region of interest" description="Disordered" evidence="1">
    <location>
        <begin position="156"/>
        <end position="205"/>
    </location>
</feature>
<keyword evidence="2" id="KW-0472">Membrane</keyword>
<name>A0A484KTJ4_9ASTE</name>
<dbReference type="InterPro" id="IPR026960">
    <property type="entry name" value="RVT-Znf"/>
</dbReference>
<feature type="domain" description="Reverse transcriptase zinc-binding" evidence="4">
    <location>
        <begin position="1067"/>
        <end position="1147"/>
    </location>
</feature>
<dbReference type="Proteomes" id="UP000595140">
    <property type="component" value="Unassembled WGS sequence"/>
</dbReference>
<dbReference type="OrthoDB" id="1747049at2759"/>
<feature type="region of interest" description="Disordered" evidence="1">
    <location>
        <begin position="99"/>
        <end position="123"/>
    </location>
</feature>
<evidence type="ECO:0000256" key="1">
    <source>
        <dbReference type="SAM" id="MobiDB-lite"/>
    </source>
</evidence>
<dbReference type="PANTHER" id="PTHR33116:SF78">
    <property type="entry name" value="OS12G0587133 PROTEIN"/>
    <property type="match status" value="1"/>
</dbReference>
<dbReference type="EMBL" id="OOIL02000779">
    <property type="protein sequence ID" value="VFQ69341.1"/>
    <property type="molecule type" value="Genomic_DNA"/>
</dbReference>
<evidence type="ECO:0000313" key="5">
    <source>
        <dbReference type="EMBL" id="VFQ69341.1"/>
    </source>
</evidence>
<gene>
    <name evidence="5" type="ORF">CCAM_LOCUS11117</name>
</gene>
<keyword evidence="2" id="KW-1133">Transmembrane helix</keyword>
<sequence>MPNGTPYRLGGTEVLYHSIEMAKGKKKERRPSPPTPPLKKDLCNFLRDLEDESGAGGDAVDCAENLDFPVMTEDDFLPCSKPGEVTVEDVEERDIVNTVDAGVDSSDEEKGEPSVQSSFDTSIDEEEVARALQISLEQNLDATFTDDVDSAIHKEHFLGNEKPPHITPDTPLEKPTINKEKEKEKAPPDAGKSGDKLNENKVDKPVDGKKSFASFFKKNRAENKGMKLHKCKFLPHHQGWVVFKFLSTDDRDHAFLEAKKEINNKKLLINIPPDDFMWDIKSFSTMPVWVKLWNVPMSHTAASKLSDEDQEENDELKYQKPNYCRMLINMDLSLTPPTSVEVEFVGGSYVQKVEYEDMPQYCYHCKCFGHDPFNCSVLHEINKRRFNEEQKAKERARVETLKTIMLTEAQVTAGKQPQPQKGKDTRIDDVNNTAEYKGKEKDKLGGVAQNPNDPGPSFTAHTEDDGFTQVGGGKGKLTTHPIKDGKQRTGYNKGGGQNGGYRVLATTNQCIHCKIKCLISQKCFFISFVYALYCVTARRTLWDYLTGMADSLTDPWAIMGDFNSVISSSERVNCQSQSAYFMSDLRHFRLHNDLTDSNSTGLEFTWNKGDKWAKLDRVLVNYEWDNLDWECWAEFRDMEIVSDHCPVLLKLLPTHFHGTKSFKFYNMWTKHDDFDRVVRQIWDQRIVGTRQYRLCTKLKKLKYPLKQLNRHESGHITQKAEDDRKMYSTHMKMLILDPNNPILIKESDILRKKANFYLDAERFFFQQKTKCDLVTEGDKCTKLFHNLMKKRNTINAIPFLILEDDRVTTSQEEIASEFIQYFTQLFGRTVPIQPVDWDVFQEGPTISPSDCITLTKKIDIAEVKEALFSIEGHLPVKYLGLPLTSQRASERDFASLVEMIDDNIKRWNTKTLSMAGRAELIRTVIQGIEGFWLQAFPIHKIVLNRITTLCRSFLWGSKFFKEAWDDICKPKEEGGLGLRNSGYWNQALMAKTLWNIASRKETLWVQWVHAVYLQDRDIWTWTPKKEDSHFFKKLAEIRDILLFKIGPGTTDQNGMDMIMANGNICTSKVYDLIRTHGTKKASMRLIWQSYIPPRFSFTTWLALRKRLPTKVNLSFIHMDSRQCSLCGEELETTNHLFFACVISNDIWKGIRDWLHIPNELSTIKRAIKWLLRRHGVHSNRRNMWRFATLSTIHHIWKMRNQIYFDNQGINYLAVIKKIKVGVYKIMYRLYPHSTIALLEMELISVLRSGVCLVYLQWNWNLSTSLPVCRRYGLYPMLLIAVTLLEGTWAYLSAMVVLTIVCCFVRCGFEPYGFGIPVL</sequence>
<evidence type="ECO:0000259" key="3">
    <source>
        <dbReference type="Pfam" id="PF03372"/>
    </source>
</evidence>
<dbReference type="PANTHER" id="PTHR33116">
    <property type="entry name" value="REVERSE TRANSCRIPTASE ZINC-BINDING DOMAIN-CONTAINING PROTEIN-RELATED-RELATED"/>
    <property type="match status" value="1"/>
</dbReference>